<dbReference type="Pfam" id="PF13148">
    <property type="entry name" value="DUF3987"/>
    <property type="match status" value="1"/>
</dbReference>
<name>A0A060NKM1_9BURK</name>
<evidence type="ECO:0000259" key="2">
    <source>
        <dbReference type="Pfam" id="PF13362"/>
    </source>
</evidence>
<dbReference type="STRING" id="1458425.SRAA_1976"/>
<evidence type="ECO:0000313" key="4">
    <source>
        <dbReference type="Proteomes" id="UP000067461"/>
    </source>
</evidence>
<evidence type="ECO:0000256" key="1">
    <source>
        <dbReference type="SAM" id="MobiDB-lite"/>
    </source>
</evidence>
<sequence>MNATSHPAEQFRAAIVAAGLTPPEDIHADGKLHRFPSNGQRSDDSGWYVLHPDGLPAGAFGCWREGLRQQWCSKTPDTMTQAEREAHRQKLEAMRQQRQSDTAERNQQAAAEAAQRWQAATPATSHPYLSAKGVQAHGVRQQGKVLLIPMRDTSGTLHSLQNIDGEGSKRFLPGGLVKGCYHAIGTPERALIVCEGYATGASLNEATGCAVAVAFTAGNLLEVAKALRQQYPALRLIVAADDDWRTEGNPGMSKARQAAQAVAGLLAVPRFPADRPDKATDFNDLHQLAGLEAVQACIEAAQAVAGGPLFPALPELGEPTGSQWPEPVPLPDALPPVAPFDDELLPEALRGWVADIAHRMQCPPDFLAVGAVVALSSLIGARAVVAPKARDDWRVVPNLWGLIVGRPGVMKSPALGEVLKPLQRLEATEREQWQAVHDEWELDCKVAELAAKQNEKQAAAESSKNPAKARALLKPVDTPTEPKARRYVVNDATVEKLGEILEDNPWGTLSYRDEIHGLLCSMDRQGQEGARAFYLQAYDGNQGYTVDRIIRGTRHIPRVCLAMLGGIQPGKVQAYVRDAVAGGTGDDGLLQRFGLAVWPDVSREFKRVDQWPDTHAKQAAWAVFERLNQLQPASETEPQEWRFDPEAQAIYWEWALPFETEIRGEELHPALVSHLAKYRKLVPALALIFALVDTPDSGNLIHARELARALEWAEYLRTHAERLYAAAVIPETAGAKQLLDKIKTGKLCDGDGVLLESFTPRLVAVKHWAGLGKPEDVRKAADLLADYGWLVRETAPTGAAGGRPSERYLIHPMLLKGGA</sequence>
<dbReference type="InterPro" id="IPR006171">
    <property type="entry name" value="TOPRIM_dom"/>
</dbReference>
<dbReference type="CDD" id="cd01029">
    <property type="entry name" value="TOPRIM_primases"/>
    <property type="match status" value="1"/>
</dbReference>
<dbReference type="EMBL" id="AP014568">
    <property type="protein sequence ID" value="BAO81830.1"/>
    <property type="molecule type" value="Genomic_DNA"/>
</dbReference>
<evidence type="ECO:0000313" key="3">
    <source>
        <dbReference type="EMBL" id="BAO81830.1"/>
    </source>
</evidence>
<dbReference type="Proteomes" id="UP000067461">
    <property type="component" value="Chromosome"/>
</dbReference>
<feature type="domain" description="Toprim" evidence="2">
    <location>
        <begin position="191"/>
        <end position="290"/>
    </location>
</feature>
<dbReference type="KEGG" id="cbaa:SRAA_1976"/>
<dbReference type="InterPro" id="IPR025048">
    <property type="entry name" value="DUF3987"/>
</dbReference>
<dbReference type="HOGENOM" id="CLU_347093_0_0_4"/>
<protein>
    <recommendedName>
        <fullName evidence="2">Toprim domain-containing protein</fullName>
    </recommendedName>
</protein>
<dbReference type="RefSeq" id="WP_082040016.1">
    <property type="nucleotide sequence ID" value="NZ_AP014568.1"/>
</dbReference>
<gene>
    <name evidence="3" type="ORF">SRAA_1976</name>
</gene>
<organism evidence="3 4">
    <name type="scientific">Serpentinimonas raichei</name>
    <dbReference type="NCBI Taxonomy" id="1458425"/>
    <lineage>
        <taxon>Bacteria</taxon>
        <taxon>Pseudomonadati</taxon>
        <taxon>Pseudomonadota</taxon>
        <taxon>Betaproteobacteria</taxon>
        <taxon>Burkholderiales</taxon>
        <taxon>Comamonadaceae</taxon>
        <taxon>Serpentinimonas</taxon>
    </lineage>
</organism>
<dbReference type="OrthoDB" id="784829at2"/>
<proteinExistence type="predicted"/>
<feature type="region of interest" description="Disordered" evidence="1">
    <location>
        <begin position="79"/>
        <end position="122"/>
    </location>
</feature>
<feature type="compositionally biased region" description="Low complexity" evidence="1">
    <location>
        <begin position="105"/>
        <end position="120"/>
    </location>
</feature>
<dbReference type="InterPro" id="IPR034154">
    <property type="entry name" value="TOPRIM_DnaG/twinkle"/>
</dbReference>
<keyword evidence="4" id="KW-1185">Reference proteome</keyword>
<dbReference type="Pfam" id="PF13362">
    <property type="entry name" value="Toprim_3"/>
    <property type="match status" value="1"/>
</dbReference>
<reference evidence="3 4" key="1">
    <citation type="journal article" date="2014" name="Nat. Commun.">
        <title>Physiological and genomic features of highly alkaliphilic hydrogen-utilizing Betaproteobacteria from a continental serpentinizing site.</title>
        <authorList>
            <person name="Suzuki S."/>
            <person name="Kuenen J.G."/>
            <person name="Schipper K."/>
            <person name="van der Velde S."/>
            <person name="Ishii S."/>
            <person name="Wu A."/>
            <person name="Sorokin D.Y."/>
            <person name="Tenney A."/>
            <person name="Meng X.Y."/>
            <person name="Morrill P.L."/>
            <person name="Kamagata Y."/>
            <person name="Muyzer G."/>
            <person name="Nealson K.H."/>
        </authorList>
    </citation>
    <scope>NUCLEOTIDE SEQUENCE [LARGE SCALE GENOMIC DNA]</scope>
    <source>
        <strain evidence="3 4">A1</strain>
    </source>
</reference>
<feature type="compositionally biased region" description="Basic and acidic residues" evidence="1">
    <location>
        <begin position="82"/>
        <end position="95"/>
    </location>
</feature>
<accession>A0A060NKM1</accession>
<dbReference type="AlphaFoldDB" id="A0A060NKM1"/>